<evidence type="ECO:0000256" key="1">
    <source>
        <dbReference type="SAM" id="MobiDB-lite"/>
    </source>
</evidence>
<evidence type="ECO:0008006" key="5">
    <source>
        <dbReference type="Google" id="ProtNLM"/>
    </source>
</evidence>
<feature type="region of interest" description="Disordered" evidence="1">
    <location>
        <begin position="126"/>
        <end position="157"/>
    </location>
</feature>
<organism evidence="3 4">
    <name type="scientific">Mycolicibacterium novocastrense</name>
    <name type="common">Mycobacterium novocastrense</name>
    <dbReference type="NCBI Taxonomy" id="59813"/>
    <lineage>
        <taxon>Bacteria</taxon>
        <taxon>Bacillati</taxon>
        <taxon>Actinomycetota</taxon>
        <taxon>Actinomycetes</taxon>
        <taxon>Mycobacteriales</taxon>
        <taxon>Mycobacteriaceae</taxon>
        <taxon>Mycolicibacterium</taxon>
    </lineage>
</organism>
<keyword evidence="2" id="KW-0812">Transmembrane</keyword>
<dbReference type="InterPro" id="IPR021417">
    <property type="entry name" value="DUF3060"/>
</dbReference>
<keyword evidence="2" id="KW-1133">Transmembrane helix</keyword>
<comment type="caution">
    <text evidence="3">The sequence shown here is derived from an EMBL/GenBank/DDBJ whole genome shotgun (WGS) entry which is preliminary data.</text>
</comment>
<gene>
    <name evidence="3" type="ORF">RMCN_3630</name>
</gene>
<keyword evidence="4" id="KW-1185">Reference proteome</keyword>
<evidence type="ECO:0000256" key="2">
    <source>
        <dbReference type="SAM" id="Phobius"/>
    </source>
</evidence>
<dbReference type="Pfam" id="PF11259">
    <property type="entry name" value="DUF3060"/>
    <property type="match status" value="1"/>
</dbReference>
<keyword evidence="2" id="KW-0472">Membrane</keyword>
<reference evidence="3 4" key="1">
    <citation type="journal article" date="2016" name="Genome Announc.">
        <title>Draft Genome Sequences of Five Rapidly Growing Mycobacterium Species, M. thermoresistibile, M. fortuitum subsp. acetamidolyticum, M. canariasense, M. brisbanense, and M. novocastrense.</title>
        <authorList>
            <person name="Katahira K."/>
            <person name="Ogura Y."/>
            <person name="Gotoh Y."/>
            <person name="Hayashi T."/>
        </authorList>
    </citation>
    <scope>NUCLEOTIDE SEQUENCE [LARGE SCALE GENOMIC DNA]</scope>
    <source>
        <strain evidence="3 4">JCM18114</strain>
    </source>
</reference>
<sequence>MQTTVWHHLRMKPEDDPEARIRQLEQPLADYGAVELGTSQPPTNDYPTSALPPPVYGPPHQPPYPAQSPYSAPPFGVSFPPGPTKSGAPFGLIFGLIGVVVVVIVAGIGALVWTLSSATEEIAGRPGISIATGDDPRGGSVTIGPSRGAPTQLPDGEPPKVAVAPAGGHYSVSGVDENETIECNGSNISVSGVDNTVTLLGHCLSVTVSGVENQVTIDSVDQIGASGFDNQVIYHSGDPEVNATSRNTVTRG</sequence>
<protein>
    <recommendedName>
        <fullName evidence="5">DUF3060 domain-containing protein</fullName>
    </recommendedName>
</protein>
<proteinExistence type="predicted"/>
<evidence type="ECO:0000313" key="4">
    <source>
        <dbReference type="Proteomes" id="UP000069773"/>
    </source>
</evidence>
<dbReference type="EMBL" id="BCTA01000045">
    <property type="protein sequence ID" value="GAT10497.1"/>
    <property type="molecule type" value="Genomic_DNA"/>
</dbReference>
<name>A0ABQ0KMF1_MYCNV</name>
<feature type="compositionally biased region" description="Pro residues" evidence="1">
    <location>
        <begin position="50"/>
        <end position="66"/>
    </location>
</feature>
<feature type="compositionally biased region" description="Polar residues" evidence="1">
    <location>
        <begin position="37"/>
        <end position="47"/>
    </location>
</feature>
<evidence type="ECO:0000313" key="3">
    <source>
        <dbReference type="EMBL" id="GAT10497.1"/>
    </source>
</evidence>
<accession>A0ABQ0KMF1</accession>
<dbReference type="Proteomes" id="UP000069773">
    <property type="component" value="Unassembled WGS sequence"/>
</dbReference>
<feature type="transmembrane region" description="Helical" evidence="2">
    <location>
        <begin position="90"/>
        <end position="115"/>
    </location>
</feature>
<feature type="region of interest" description="Disordered" evidence="1">
    <location>
        <begin position="33"/>
        <end position="69"/>
    </location>
</feature>